<organism evidence="1 2">
    <name type="scientific">Coccomyxa subellipsoidea (strain C-169)</name>
    <name type="common">Green microalga</name>
    <dbReference type="NCBI Taxonomy" id="574566"/>
    <lineage>
        <taxon>Eukaryota</taxon>
        <taxon>Viridiplantae</taxon>
        <taxon>Chlorophyta</taxon>
        <taxon>core chlorophytes</taxon>
        <taxon>Trebouxiophyceae</taxon>
        <taxon>Trebouxiophyceae incertae sedis</taxon>
        <taxon>Coccomyxaceae</taxon>
        <taxon>Coccomyxa</taxon>
        <taxon>Coccomyxa subellipsoidea</taxon>
    </lineage>
</organism>
<reference evidence="1 2" key="1">
    <citation type="journal article" date="2012" name="Genome Biol.">
        <title>The genome of the polar eukaryotic microalga coccomyxa subellipsoidea reveals traits of cold adaptation.</title>
        <authorList>
            <person name="Blanc G."/>
            <person name="Agarkova I."/>
            <person name="Grimwood J."/>
            <person name="Kuo A."/>
            <person name="Brueggeman A."/>
            <person name="Dunigan D."/>
            <person name="Gurnon J."/>
            <person name="Ladunga I."/>
            <person name="Lindquist E."/>
            <person name="Lucas S."/>
            <person name="Pangilinan J."/>
            <person name="Proschold T."/>
            <person name="Salamov A."/>
            <person name="Schmutz J."/>
            <person name="Weeks D."/>
            <person name="Yamada T."/>
            <person name="Claverie J.M."/>
            <person name="Grigoriev I."/>
            <person name="Van Etten J."/>
            <person name="Lomsadze A."/>
            <person name="Borodovsky M."/>
        </authorList>
    </citation>
    <scope>NUCLEOTIDE SEQUENCE [LARGE SCALE GENOMIC DNA]</scope>
    <source>
        <strain evidence="1 2">C-169</strain>
    </source>
</reference>
<dbReference type="AlphaFoldDB" id="I0Z0Y9"/>
<dbReference type="EMBL" id="AGSI01000006">
    <property type="protein sequence ID" value="EIE24308.1"/>
    <property type="molecule type" value="Genomic_DNA"/>
</dbReference>
<keyword evidence="2" id="KW-1185">Reference proteome</keyword>
<name>I0Z0Y9_COCSC</name>
<evidence type="ECO:0000313" key="2">
    <source>
        <dbReference type="Proteomes" id="UP000007264"/>
    </source>
</evidence>
<dbReference type="KEGG" id="csl:COCSUDRAFT_33029"/>
<protein>
    <submittedName>
        <fullName evidence="1">Uncharacterized protein</fullName>
    </submittedName>
</protein>
<accession>I0Z0Y9</accession>
<dbReference type="RefSeq" id="XP_005648852.1">
    <property type="nucleotide sequence ID" value="XM_005648795.1"/>
</dbReference>
<dbReference type="GeneID" id="17042306"/>
<comment type="caution">
    <text evidence="1">The sequence shown here is derived from an EMBL/GenBank/DDBJ whole genome shotgun (WGS) entry which is preliminary data.</text>
</comment>
<sequence length="56" mass="6381">MFFQVHKWDNLQFPSRCALVFHHASASNPGIFEPDTAVVKSFLYSIYTEVFAALCV</sequence>
<evidence type="ECO:0000313" key="1">
    <source>
        <dbReference type="EMBL" id="EIE24308.1"/>
    </source>
</evidence>
<proteinExistence type="predicted"/>
<dbReference type="Proteomes" id="UP000007264">
    <property type="component" value="Unassembled WGS sequence"/>
</dbReference>
<gene>
    <name evidence="1" type="ORF">COCSUDRAFT_33029</name>
</gene>